<reference evidence="2 3" key="1">
    <citation type="journal article" date="2015" name="Nature">
        <title>rRNA introns, odd ribosomes, and small enigmatic genomes across a large radiation of phyla.</title>
        <authorList>
            <person name="Brown C.T."/>
            <person name="Hug L.A."/>
            <person name="Thomas B.C."/>
            <person name="Sharon I."/>
            <person name="Castelle C.J."/>
            <person name="Singh A."/>
            <person name="Wilkins M.J."/>
            <person name="Williams K.H."/>
            <person name="Banfield J.F."/>
        </authorList>
    </citation>
    <scope>NUCLEOTIDE SEQUENCE [LARGE SCALE GENOMIC DNA]</scope>
</reference>
<proteinExistence type="predicted"/>
<organism evidence="2 3">
    <name type="scientific">Candidatus Roizmanbacteria bacterium GW2011_GWA2_37_7</name>
    <dbReference type="NCBI Taxonomy" id="1618481"/>
    <lineage>
        <taxon>Bacteria</taxon>
        <taxon>Candidatus Roizmaniibacteriota</taxon>
    </lineage>
</organism>
<dbReference type="Proteomes" id="UP000034471">
    <property type="component" value="Unassembled WGS sequence"/>
</dbReference>
<dbReference type="AlphaFoldDB" id="A0A0G0JJ98"/>
<protein>
    <submittedName>
        <fullName evidence="2">Uncharacterized protein</fullName>
    </submittedName>
</protein>
<dbReference type="EMBL" id="LBTJ01000054">
    <property type="protein sequence ID" value="KKQ36804.1"/>
    <property type="molecule type" value="Genomic_DNA"/>
</dbReference>
<keyword evidence="1" id="KW-0175">Coiled coil</keyword>
<accession>A0A0G0JJ98</accession>
<name>A0A0G0JJ98_9BACT</name>
<comment type="caution">
    <text evidence="2">The sequence shown here is derived from an EMBL/GenBank/DDBJ whole genome shotgun (WGS) entry which is preliminary data.</text>
</comment>
<evidence type="ECO:0000313" key="3">
    <source>
        <dbReference type="Proteomes" id="UP000034471"/>
    </source>
</evidence>
<evidence type="ECO:0000256" key="1">
    <source>
        <dbReference type="SAM" id="Coils"/>
    </source>
</evidence>
<evidence type="ECO:0000313" key="2">
    <source>
        <dbReference type="EMBL" id="KKQ36804.1"/>
    </source>
</evidence>
<sequence>MRLENLINGHLTDLETLQKSLKEQSAMLSDAYANDAEYSEVHAKSREIQKLKKTVKDRIIQEPAVAILDEKVADLRSQVKETQQALSDYLTQYFQESGMRQITGTDGETREIVTMVKLVKKRG</sequence>
<dbReference type="STRING" id="1618481.US54_C0054G0006"/>
<gene>
    <name evidence="2" type="ORF">US54_C0054G0006</name>
</gene>
<feature type="coiled-coil region" evidence="1">
    <location>
        <begin position="65"/>
        <end position="92"/>
    </location>
</feature>